<dbReference type="GO" id="GO:0010468">
    <property type="term" value="P:regulation of gene expression"/>
    <property type="evidence" value="ECO:0007669"/>
    <property type="project" value="UniProtKB-ARBA"/>
</dbReference>
<evidence type="ECO:0000259" key="7">
    <source>
        <dbReference type="PROSITE" id="PS50090"/>
    </source>
</evidence>
<feature type="domain" description="SANT" evidence="8">
    <location>
        <begin position="82"/>
        <end position="133"/>
    </location>
</feature>
<dbReference type="PROSITE" id="PS51293">
    <property type="entry name" value="SANT"/>
    <property type="match status" value="1"/>
</dbReference>
<dbReference type="Proteomes" id="UP000077755">
    <property type="component" value="Chromosome 3"/>
</dbReference>
<dbReference type="PANTHER" id="PTHR12802:SF155">
    <property type="entry name" value="DEUBIQUITINASE MYSM1"/>
    <property type="match status" value="1"/>
</dbReference>
<dbReference type="EMBL" id="CP093345">
    <property type="protein sequence ID" value="WOG92101.1"/>
    <property type="molecule type" value="Genomic_DNA"/>
</dbReference>
<dbReference type="PROSITE" id="PS51294">
    <property type="entry name" value="HTH_MYB"/>
    <property type="match status" value="1"/>
</dbReference>
<dbReference type="CDD" id="cd00167">
    <property type="entry name" value="SANT"/>
    <property type="match status" value="1"/>
</dbReference>
<proteinExistence type="predicted"/>
<reference evidence="10" key="1">
    <citation type="journal article" date="2016" name="Nat. Genet.">
        <title>A high-quality carrot genome assembly provides new insights into carotenoid accumulation and asterid genome evolution.</title>
        <authorList>
            <person name="Iorizzo M."/>
            <person name="Ellison S."/>
            <person name="Senalik D."/>
            <person name="Zeng P."/>
            <person name="Satapoomin P."/>
            <person name="Huang J."/>
            <person name="Bowman M."/>
            <person name="Iovene M."/>
            <person name="Sanseverino W."/>
            <person name="Cavagnaro P."/>
            <person name="Yildiz M."/>
            <person name="Macko-Podgorni A."/>
            <person name="Moranska E."/>
            <person name="Grzebelus E."/>
            <person name="Grzebelus D."/>
            <person name="Ashrafi H."/>
            <person name="Zheng Z."/>
            <person name="Cheng S."/>
            <person name="Spooner D."/>
            <person name="Van Deynze A."/>
            <person name="Simon P."/>
        </authorList>
    </citation>
    <scope>NUCLEOTIDE SEQUENCE</scope>
    <source>
        <tissue evidence="10">Leaf</tissue>
    </source>
</reference>
<comment type="subcellular location">
    <subcellularLocation>
        <location evidence="1">Nucleus</location>
    </subcellularLocation>
</comment>
<dbReference type="InterPro" id="IPR001005">
    <property type="entry name" value="SANT/Myb"/>
</dbReference>
<dbReference type="PANTHER" id="PTHR12802">
    <property type="entry name" value="SWI/SNF COMPLEX-RELATED"/>
    <property type="match status" value="1"/>
</dbReference>
<keyword evidence="5" id="KW-0539">Nucleus</keyword>
<feature type="domain" description="HTH myb-type" evidence="9">
    <location>
        <begin position="79"/>
        <end position="133"/>
    </location>
</feature>
<organism evidence="10 11">
    <name type="scientific">Daucus carota subsp. sativus</name>
    <name type="common">Carrot</name>
    <dbReference type="NCBI Taxonomy" id="79200"/>
    <lineage>
        <taxon>Eukaryota</taxon>
        <taxon>Viridiplantae</taxon>
        <taxon>Streptophyta</taxon>
        <taxon>Embryophyta</taxon>
        <taxon>Tracheophyta</taxon>
        <taxon>Spermatophyta</taxon>
        <taxon>Magnoliopsida</taxon>
        <taxon>eudicotyledons</taxon>
        <taxon>Gunneridae</taxon>
        <taxon>Pentapetalae</taxon>
        <taxon>asterids</taxon>
        <taxon>campanulids</taxon>
        <taxon>Apiales</taxon>
        <taxon>Apiaceae</taxon>
        <taxon>Apioideae</taxon>
        <taxon>Scandiceae</taxon>
        <taxon>Daucinae</taxon>
        <taxon>Daucus</taxon>
        <taxon>Daucus sect. Daucus</taxon>
    </lineage>
</organism>
<evidence type="ECO:0000313" key="10">
    <source>
        <dbReference type="EMBL" id="WOG92101.1"/>
    </source>
</evidence>
<dbReference type="AlphaFoldDB" id="A0AAF1ATR3"/>
<dbReference type="FunFam" id="1.10.10.60:FF:000023">
    <property type="entry name" value="protein REVEILLE 6 isoform X1"/>
    <property type="match status" value="1"/>
</dbReference>
<feature type="domain" description="Myb-like" evidence="7">
    <location>
        <begin position="79"/>
        <end position="129"/>
    </location>
</feature>
<feature type="compositionally biased region" description="Polar residues" evidence="6">
    <location>
        <begin position="251"/>
        <end position="263"/>
    </location>
</feature>
<dbReference type="InterPro" id="IPR006447">
    <property type="entry name" value="Myb_dom_plants"/>
</dbReference>
<name>A0AAF1ATR3_DAUCS</name>
<gene>
    <name evidence="10" type="ORF">DCAR_0311360</name>
</gene>
<dbReference type="PROSITE" id="PS50090">
    <property type="entry name" value="MYB_LIKE"/>
    <property type="match status" value="1"/>
</dbReference>
<dbReference type="SMART" id="SM00717">
    <property type="entry name" value="SANT"/>
    <property type="match status" value="1"/>
</dbReference>
<evidence type="ECO:0000256" key="2">
    <source>
        <dbReference type="ARBA" id="ARBA00023015"/>
    </source>
</evidence>
<keyword evidence="2" id="KW-0805">Transcription regulation</keyword>
<dbReference type="NCBIfam" id="TIGR01557">
    <property type="entry name" value="myb_SHAQKYF"/>
    <property type="match status" value="1"/>
</dbReference>
<feature type="compositionally biased region" description="Low complexity" evidence="6">
    <location>
        <begin position="311"/>
        <end position="322"/>
    </location>
</feature>
<dbReference type="Gene3D" id="1.10.10.60">
    <property type="entry name" value="Homeodomain-like"/>
    <property type="match status" value="1"/>
</dbReference>
<dbReference type="Pfam" id="PF00249">
    <property type="entry name" value="Myb_DNA-binding"/>
    <property type="match status" value="1"/>
</dbReference>
<keyword evidence="4" id="KW-0804">Transcription</keyword>
<evidence type="ECO:0000259" key="9">
    <source>
        <dbReference type="PROSITE" id="PS51294"/>
    </source>
</evidence>
<sequence length="526" mass="58390">MCVALTLPLKKHWLVDYHQFVESMGSATDDIQIQSENARSRMTSPDTLTAGLQSPADTQDKCQVVSSDDYAIKVRKQYTITKQRERWTDEEHHKFLEALKLYGRAWRRIEEHIGTKTAVQIRSHAQKFFSKVVRESSINEKNTVKPIEIPPPRPKKKPMHPYPRKMVGRVEPGAHLSDELGRSASPSHSVSGRENRSPASVLSAVGSEATCVTDSNMQNCIFSASSSDADDQTNSVFPSDTTPLPEENRSENGSNSPIQANDSSNEDEHVPTKLELFEADGSFVKEESNDEVSTHSVKLFGKTVTVAESSLSSSRNNSCGSSHLESADERPVQTSPWNISQGMSYASPDAAEYTWTGVPCKAPAVYYMQYAINNSINVDDESSVPVPCWTFYGGVPYPFLQLRNSVQERVYMHFDGSNVQDKVLQKPGSLTGSNSGSINVETDGDKTWEMETQCSQSLSEKKDAEQKLTSPLKVRADAGFTEQKSILAKANHGKGFVPYKRCLAERDNGTSISGEEREERRTRLCL</sequence>
<evidence type="ECO:0000259" key="8">
    <source>
        <dbReference type="PROSITE" id="PS51293"/>
    </source>
</evidence>
<evidence type="ECO:0000256" key="6">
    <source>
        <dbReference type="SAM" id="MobiDB-lite"/>
    </source>
</evidence>
<accession>A0AAF1ATR3</accession>
<dbReference type="InterPro" id="IPR017930">
    <property type="entry name" value="Myb_dom"/>
</dbReference>
<evidence type="ECO:0000256" key="3">
    <source>
        <dbReference type="ARBA" id="ARBA00023125"/>
    </source>
</evidence>
<dbReference type="GO" id="GO:0003677">
    <property type="term" value="F:DNA binding"/>
    <property type="evidence" value="ECO:0007669"/>
    <property type="project" value="UniProtKB-KW"/>
</dbReference>
<keyword evidence="3" id="KW-0238">DNA-binding</keyword>
<dbReference type="SUPFAM" id="SSF46689">
    <property type="entry name" value="Homeodomain-like"/>
    <property type="match status" value="1"/>
</dbReference>
<keyword evidence="11" id="KW-1185">Reference proteome</keyword>
<evidence type="ECO:0000256" key="1">
    <source>
        <dbReference type="ARBA" id="ARBA00004123"/>
    </source>
</evidence>
<reference evidence="10" key="2">
    <citation type="submission" date="2022-03" db="EMBL/GenBank/DDBJ databases">
        <title>Draft title - Genomic analysis of global carrot germplasm unveils the trajectory of domestication and the origin of high carotenoid orange carrot.</title>
        <authorList>
            <person name="Iorizzo M."/>
            <person name="Ellison S."/>
            <person name="Senalik D."/>
            <person name="Macko-Podgorni A."/>
            <person name="Grzebelus D."/>
            <person name="Bostan H."/>
            <person name="Rolling W."/>
            <person name="Curaba J."/>
            <person name="Simon P."/>
        </authorList>
    </citation>
    <scope>NUCLEOTIDE SEQUENCE</scope>
    <source>
        <tissue evidence="10">Leaf</tissue>
    </source>
</reference>
<feature type="region of interest" description="Disordered" evidence="6">
    <location>
        <begin position="311"/>
        <end position="340"/>
    </location>
</feature>
<evidence type="ECO:0000256" key="5">
    <source>
        <dbReference type="ARBA" id="ARBA00023242"/>
    </source>
</evidence>
<dbReference type="InterPro" id="IPR009057">
    <property type="entry name" value="Homeodomain-like_sf"/>
</dbReference>
<evidence type="ECO:0000313" key="11">
    <source>
        <dbReference type="Proteomes" id="UP000077755"/>
    </source>
</evidence>
<feature type="compositionally biased region" description="Polar residues" evidence="6">
    <location>
        <begin position="224"/>
        <end position="242"/>
    </location>
</feature>
<feature type="region of interest" description="Disordered" evidence="6">
    <location>
        <begin position="143"/>
        <end position="201"/>
    </location>
</feature>
<evidence type="ECO:0000256" key="4">
    <source>
        <dbReference type="ARBA" id="ARBA00023163"/>
    </source>
</evidence>
<feature type="region of interest" description="Disordered" evidence="6">
    <location>
        <begin position="224"/>
        <end position="269"/>
    </location>
</feature>
<feature type="compositionally biased region" description="Basic residues" evidence="6">
    <location>
        <begin position="153"/>
        <end position="167"/>
    </location>
</feature>
<dbReference type="GO" id="GO:0005634">
    <property type="term" value="C:nucleus"/>
    <property type="evidence" value="ECO:0007669"/>
    <property type="project" value="UniProtKB-SubCell"/>
</dbReference>
<dbReference type="InterPro" id="IPR017884">
    <property type="entry name" value="SANT_dom"/>
</dbReference>
<protein>
    <submittedName>
        <fullName evidence="10">Uncharacterized protein</fullName>
    </submittedName>
</protein>